<proteinExistence type="predicted"/>
<evidence type="ECO:0000313" key="1">
    <source>
        <dbReference type="EMBL" id="EKK03825.1"/>
    </source>
</evidence>
<name>K5CIG3_RHOBT</name>
<dbReference type="PATRIC" id="fig|993517.3.peg.1039"/>
<evidence type="ECO:0000313" key="2">
    <source>
        <dbReference type="Proteomes" id="UP000007993"/>
    </source>
</evidence>
<sequence length="37" mass="4236">MFMGSRQGLQIVGHHSGLPLMSFSIRRGNHIEKELDR</sequence>
<dbReference type="Proteomes" id="UP000007993">
    <property type="component" value="Unassembled WGS sequence"/>
</dbReference>
<gene>
    <name evidence="1" type="ORF">RBSH_00954</name>
</gene>
<dbReference type="EMBL" id="AMCW01000021">
    <property type="protein sequence ID" value="EKK03825.1"/>
    <property type="molecule type" value="Genomic_DNA"/>
</dbReference>
<reference evidence="1 2" key="1">
    <citation type="journal article" date="2013" name="Mar. Genomics">
        <title>Expression of sulfatases in Rhodopirellula baltica and the diversity of sulfatases in the genus Rhodopirellula.</title>
        <authorList>
            <person name="Wegner C.E."/>
            <person name="Richter-Heitmann T."/>
            <person name="Klindworth A."/>
            <person name="Klockow C."/>
            <person name="Richter M."/>
            <person name="Achstetter T."/>
            <person name="Glockner F.O."/>
            <person name="Harder J."/>
        </authorList>
    </citation>
    <scope>NUCLEOTIDE SEQUENCE [LARGE SCALE GENOMIC DNA]</scope>
    <source>
        <strain evidence="1 2">SH28</strain>
    </source>
</reference>
<dbReference type="AlphaFoldDB" id="K5CIG3"/>
<comment type="caution">
    <text evidence="1">The sequence shown here is derived from an EMBL/GenBank/DDBJ whole genome shotgun (WGS) entry which is preliminary data.</text>
</comment>
<accession>K5CIG3</accession>
<protein>
    <submittedName>
        <fullName evidence="1">Uncharacterized protein</fullName>
    </submittedName>
</protein>
<organism evidence="1 2">
    <name type="scientific">Rhodopirellula baltica SH28</name>
    <dbReference type="NCBI Taxonomy" id="993517"/>
    <lineage>
        <taxon>Bacteria</taxon>
        <taxon>Pseudomonadati</taxon>
        <taxon>Planctomycetota</taxon>
        <taxon>Planctomycetia</taxon>
        <taxon>Pirellulales</taxon>
        <taxon>Pirellulaceae</taxon>
        <taxon>Rhodopirellula</taxon>
    </lineage>
</organism>